<keyword evidence="5 7" id="KW-0472">Membrane</keyword>
<organism evidence="10 11">
    <name type="scientific">Paralvinella palmiformis</name>
    <dbReference type="NCBI Taxonomy" id="53620"/>
    <lineage>
        <taxon>Eukaryota</taxon>
        <taxon>Metazoa</taxon>
        <taxon>Spiralia</taxon>
        <taxon>Lophotrochozoa</taxon>
        <taxon>Annelida</taxon>
        <taxon>Polychaeta</taxon>
        <taxon>Sedentaria</taxon>
        <taxon>Canalipalpata</taxon>
        <taxon>Terebellida</taxon>
        <taxon>Terebelliformia</taxon>
        <taxon>Alvinellidae</taxon>
        <taxon>Paralvinella</taxon>
    </lineage>
</organism>
<accession>A0AAD9K964</accession>
<evidence type="ECO:0000256" key="1">
    <source>
        <dbReference type="ARBA" id="ARBA00004141"/>
    </source>
</evidence>
<comment type="subcellular location">
    <subcellularLocation>
        <location evidence="1">Membrane</location>
        <topology evidence="1">Multi-pass membrane protein</topology>
    </subcellularLocation>
</comment>
<evidence type="ECO:0000256" key="4">
    <source>
        <dbReference type="ARBA" id="ARBA00022989"/>
    </source>
</evidence>
<dbReference type="GO" id="GO:0016020">
    <property type="term" value="C:membrane"/>
    <property type="evidence" value="ECO:0007669"/>
    <property type="project" value="UniProtKB-SubCell"/>
</dbReference>
<keyword evidence="4 7" id="KW-1133">Transmembrane helix</keyword>
<protein>
    <recommendedName>
        <fullName evidence="7">Palmitoyltransferase</fullName>
        <ecNumber evidence="7">2.3.1.225</ecNumber>
    </recommendedName>
</protein>
<comment type="caution">
    <text evidence="10">The sequence shown here is derived from an EMBL/GenBank/DDBJ whole genome shotgun (WGS) entry which is preliminary data.</text>
</comment>
<dbReference type="InterPro" id="IPR039859">
    <property type="entry name" value="PFA4/ZDH16/20/ERF2-like"/>
</dbReference>
<reference evidence="10" key="1">
    <citation type="journal article" date="2023" name="Mol. Biol. Evol.">
        <title>Third-Generation Sequencing Reveals the Adaptive Role of the Epigenome in Three Deep-Sea Polychaetes.</title>
        <authorList>
            <person name="Perez M."/>
            <person name="Aroh O."/>
            <person name="Sun Y."/>
            <person name="Lan Y."/>
            <person name="Juniper S.K."/>
            <person name="Young C.R."/>
            <person name="Angers B."/>
            <person name="Qian P.Y."/>
        </authorList>
    </citation>
    <scope>NUCLEOTIDE SEQUENCE</scope>
    <source>
        <strain evidence="10">P08H-3</strain>
    </source>
</reference>
<feature type="transmembrane region" description="Helical" evidence="7">
    <location>
        <begin position="169"/>
        <end position="192"/>
    </location>
</feature>
<evidence type="ECO:0000256" key="5">
    <source>
        <dbReference type="ARBA" id="ARBA00023136"/>
    </source>
</evidence>
<feature type="domain" description="Palmitoyltransferase DHHC" evidence="9">
    <location>
        <begin position="119"/>
        <end position="239"/>
    </location>
</feature>
<evidence type="ECO:0000256" key="7">
    <source>
        <dbReference type="RuleBase" id="RU079119"/>
    </source>
</evidence>
<dbReference type="EC" id="2.3.1.225" evidence="7"/>
<dbReference type="EMBL" id="JAODUP010000040">
    <property type="protein sequence ID" value="KAK2166335.1"/>
    <property type="molecule type" value="Genomic_DNA"/>
</dbReference>
<dbReference type="PROSITE" id="PS50216">
    <property type="entry name" value="DHHC"/>
    <property type="match status" value="1"/>
</dbReference>
<keyword evidence="2 7" id="KW-0808">Transferase</keyword>
<sequence length="388" mass="44498">MGVINVCLAFIRWLPVLFITLVIAWSYYAYVVQMCIITITNIPQKVIYLILYHPIFAMLVWCFWKTIFTDLAQVPKEFFLSATDLDQFERAENEEVQKEILNRLARNLPVQCRTNSGAIRYCDKCKCIKPDRAHHCSVCGKCILKMDHHCPWINNCVCFNTYKYFVLFLGYSLLYCIYVAATSLQYFIKFWVGSTHKGMGDFHVLFLFFATVMFAISITSLLSYHMFLTFVNRSTLESFRAPIFRSGPDKDGFNLGKMGNFMEIFGDDRRYWLLPIFTSNGDGVTFPTRMTPSPSSYHSMESTNPNAGNTTQPSEDQSGDKTELNNAQLPNFGDGVTYPVRTVDEDYDSLLGQRQRWMEEGDVDGSGDYVTTSFSPKANSVFINSEEE</sequence>
<evidence type="ECO:0000256" key="8">
    <source>
        <dbReference type="SAM" id="MobiDB-lite"/>
    </source>
</evidence>
<feature type="compositionally biased region" description="Polar residues" evidence="8">
    <location>
        <begin position="285"/>
        <end position="316"/>
    </location>
</feature>
<feature type="region of interest" description="Disordered" evidence="8">
    <location>
        <begin position="285"/>
        <end position="338"/>
    </location>
</feature>
<comment type="catalytic activity">
    <reaction evidence="7">
        <text>L-cysteinyl-[protein] + hexadecanoyl-CoA = S-hexadecanoyl-L-cysteinyl-[protein] + CoA</text>
        <dbReference type="Rhea" id="RHEA:36683"/>
        <dbReference type="Rhea" id="RHEA-COMP:10131"/>
        <dbReference type="Rhea" id="RHEA-COMP:11032"/>
        <dbReference type="ChEBI" id="CHEBI:29950"/>
        <dbReference type="ChEBI" id="CHEBI:57287"/>
        <dbReference type="ChEBI" id="CHEBI:57379"/>
        <dbReference type="ChEBI" id="CHEBI:74151"/>
        <dbReference type="EC" id="2.3.1.225"/>
    </reaction>
</comment>
<feature type="transmembrane region" description="Helical" evidence="7">
    <location>
        <begin position="46"/>
        <end position="67"/>
    </location>
</feature>
<evidence type="ECO:0000313" key="11">
    <source>
        <dbReference type="Proteomes" id="UP001208570"/>
    </source>
</evidence>
<dbReference type="InterPro" id="IPR001594">
    <property type="entry name" value="Palmitoyltrfase_DHHC"/>
</dbReference>
<gene>
    <name evidence="10" type="ORF">LSH36_40g19028</name>
</gene>
<dbReference type="GO" id="GO:0019706">
    <property type="term" value="F:protein-cysteine S-palmitoyltransferase activity"/>
    <property type="evidence" value="ECO:0007669"/>
    <property type="project" value="UniProtKB-EC"/>
</dbReference>
<evidence type="ECO:0000256" key="2">
    <source>
        <dbReference type="ARBA" id="ARBA00022679"/>
    </source>
</evidence>
<dbReference type="Proteomes" id="UP001208570">
    <property type="component" value="Unassembled WGS sequence"/>
</dbReference>
<feature type="transmembrane region" description="Helical" evidence="7">
    <location>
        <begin position="16"/>
        <end position="39"/>
    </location>
</feature>
<comment type="similarity">
    <text evidence="7">Belongs to the DHHC palmitoyltransferase family.</text>
</comment>
<dbReference type="Pfam" id="PF01529">
    <property type="entry name" value="DHHC"/>
    <property type="match status" value="1"/>
</dbReference>
<feature type="transmembrane region" description="Helical" evidence="7">
    <location>
        <begin position="204"/>
        <end position="227"/>
    </location>
</feature>
<dbReference type="PANTHER" id="PTHR12246">
    <property type="entry name" value="PALMITOYLTRANSFERASE ZDHHC16"/>
    <property type="match status" value="1"/>
</dbReference>
<evidence type="ECO:0000256" key="6">
    <source>
        <dbReference type="ARBA" id="ARBA00023315"/>
    </source>
</evidence>
<evidence type="ECO:0000313" key="10">
    <source>
        <dbReference type="EMBL" id="KAK2166335.1"/>
    </source>
</evidence>
<dbReference type="AlphaFoldDB" id="A0AAD9K964"/>
<keyword evidence="3 7" id="KW-0812">Transmembrane</keyword>
<name>A0AAD9K964_9ANNE</name>
<comment type="domain">
    <text evidence="7">The DHHC domain is required for palmitoyltransferase activity.</text>
</comment>
<evidence type="ECO:0000256" key="3">
    <source>
        <dbReference type="ARBA" id="ARBA00022692"/>
    </source>
</evidence>
<proteinExistence type="inferred from homology"/>
<keyword evidence="11" id="KW-1185">Reference proteome</keyword>
<keyword evidence="6 7" id="KW-0012">Acyltransferase</keyword>
<evidence type="ECO:0000259" key="9">
    <source>
        <dbReference type="Pfam" id="PF01529"/>
    </source>
</evidence>